<dbReference type="Proteomes" id="UP000254764">
    <property type="component" value="Unassembled WGS sequence"/>
</dbReference>
<name>A0A376AB72_9HYPH</name>
<protein>
    <submittedName>
        <fullName evidence="1">Uncharacterized protein</fullName>
    </submittedName>
</protein>
<dbReference type="AlphaFoldDB" id="A0A376AB72"/>
<evidence type="ECO:0000313" key="1">
    <source>
        <dbReference type="EMBL" id="SSC65101.1"/>
    </source>
</evidence>
<accession>A0A376AB72</accession>
<sequence>MIRSVSYRSCEVGLRSRAYASCCYRVISSHSDKTGKI</sequence>
<proteinExistence type="predicted"/>
<evidence type="ECO:0000313" key="2">
    <source>
        <dbReference type="Proteomes" id="UP000254764"/>
    </source>
</evidence>
<keyword evidence="2" id="KW-1185">Reference proteome</keyword>
<gene>
    <name evidence="1" type="ORF">RHIZ70_809</name>
</gene>
<dbReference type="EMBL" id="UEYP01000017">
    <property type="protein sequence ID" value="SSC65101.1"/>
    <property type="molecule type" value="Genomic_DNA"/>
</dbReference>
<reference evidence="2" key="1">
    <citation type="submission" date="2018-07" db="EMBL/GenBank/DDBJ databases">
        <authorList>
            <person name="Peiro R."/>
            <person name="Begona"/>
            <person name="Cbmso G."/>
            <person name="Lopez M."/>
            <person name="Gonzalez S."/>
        </authorList>
    </citation>
    <scope>NUCLEOTIDE SEQUENCE [LARGE SCALE GENOMIC DNA]</scope>
</reference>
<organism evidence="1 2">
    <name type="scientific">Ciceribacter selenitireducens ATCC BAA-1503</name>
    <dbReference type="NCBI Taxonomy" id="1336235"/>
    <lineage>
        <taxon>Bacteria</taxon>
        <taxon>Pseudomonadati</taxon>
        <taxon>Pseudomonadota</taxon>
        <taxon>Alphaproteobacteria</taxon>
        <taxon>Hyphomicrobiales</taxon>
        <taxon>Rhizobiaceae</taxon>
        <taxon>Ciceribacter</taxon>
    </lineage>
</organism>